<dbReference type="OrthoDB" id="5694214at2"/>
<evidence type="ECO:0000259" key="7">
    <source>
        <dbReference type="Pfam" id="PF14322"/>
    </source>
</evidence>
<evidence type="ECO:0000259" key="6">
    <source>
        <dbReference type="Pfam" id="PF07980"/>
    </source>
</evidence>
<dbReference type="CDD" id="cd08977">
    <property type="entry name" value="SusD"/>
    <property type="match status" value="1"/>
</dbReference>
<sequence>MKKYIVIICCFISFYGCDDDFLNQENPNTLTPDQFWNTSDDAQSAIVGTYSPLSTIFNHGRLFSGYTQSLSDAVHTTADFSYNASLYNLNPGDGNFTAGWGEYWKIVFRANLVLQNVPNIEMDSDLKNNILGEAYFLRAYSYFVLVNYFNNIPLVTVPAASLAETQQPQVEPALVWAQIKEDLNMAIPMLPNSWDDNNKGRVTAGAATALLGKTYLYQQEWSDAATQLKRVIDGEFGTYTLTSDYSDNFRLSGDNNSESLFEIQFDLTGAWTAGWGSDVPSTARYNSFGFDMSNAGSSVLNTWVLNLFLKDRTINGQIDPRAYETMVWNYPGAEHFNGESFATKFASQLAEDPNYVKAGKYINPNGGGAAPAFNTFAVNKKIIRFADVLLMYAEAENENNGPTSDAYAAVNQVRDRANMPDFTLGMSKDDFRQKVRDERVLELTLEDIRQLDLLRWGMLPDRIIDNPEFREGNNSYKPGREYFPIPQLEWSTNPNIVQNPGYE</sequence>
<evidence type="ECO:0000256" key="1">
    <source>
        <dbReference type="ARBA" id="ARBA00004442"/>
    </source>
</evidence>
<keyword evidence="9" id="KW-1185">Reference proteome</keyword>
<evidence type="ECO:0000256" key="3">
    <source>
        <dbReference type="ARBA" id="ARBA00022729"/>
    </source>
</evidence>
<keyword evidence="4" id="KW-0472">Membrane</keyword>
<dbReference type="AlphaFoldDB" id="T2KMI4"/>
<evidence type="ECO:0000313" key="9">
    <source>
        <dbReference type="Proteomes" id="UP000016160"/>
    </source>
</evidence>
<comment type="similarity">
    <text evidence="2">Belongs to the SusD family.</text>
</comment>
<feature type="domain" description="RagB/SusD" evidence="6">
    <location>
        <begin position="258"/>
        <end position="502"/>
    </location>
</feature>
<evidence type="ECO:0000313" key="8">
    <source>
        <dbReference type="EMBL" id="CDF79641.1"/>
    </source>
</evidence>
<accession>T2KMI4</accession>
<feature type="domain" description="SusD-like N-terminal" evidence="7">
    <location>
        <begin position="20"/>
        <end position="216"/>
    </location>
</feature>
<evidence type="ECO:0000256" key="2">
    <source>
        <dbReference type="ARBA" id="ARBA00006275"/>
    </source>
</evidence>
<dbReference type="SUPFAM" id="SSF48452">
    <property type="entry name" value="TPR-like"/>
    <property type="match status" value="1"/>
</dbReference>
<proteinExistence type="inferred from homology"/>
<dbReference type="PROSITE" id="PS51257">
    <property type="entry name" value="PROKAR_LIPOPROTEIN"/>
    <property type="match status" value="1"/>
</dbReference>
<dbReference type="Gene3D" id="1.25.40.390">
    <property type="match status" value="1"/>
</dbReference>
<dbReference type="STRING" id="1347342.BN863_19290"/>
<keyword evidence="5" id="KW-0998">Cell outer membrane</keyword>
<dbReference type="InterPro" id="IPR033985">
    <property type="entry name" value="SusD-like_N"/>
</dbReference>
<dbReference type="Pfam" id="PF07980">
    <property type="entry name" value="SusD_RagB"/>
    <property type="match status" value="1"/>
</dbReference>
<comment type="subcellular location">
    <subcellularLocation>
        <location evidence="1">Cell outer membrane</location>
    </subcellularLocation>
</comment>
<dbReference type="InterPro" id="IPR011990">
    <property type="entry name" value="TPR-like_helical_dom_sf"/>
</dbReference>
<organism evidence="8 9">
    <name type="scientific">Formosa agariphila (strain DSM 15362 / KCTC 12365 / LMG 23005 / KMM 3901 / M-2Alg 35-1)</name>
    <dbReference type="NCBI Taxonomy" id="1347342"/>
    <lineage>
        <taxon>Bacteria</taxon>
        <taxon>Pseudomonadati</taxon>
        <taxon>Bacteroidota</taxon>
        <taxon>Flavobacteriia</taxon>
        <taxon>Flavobacteriales</taxon>
        <taxon>Flavobacteriaceae</taxon>
        <taxon>Formosa</taxon>
    </lineage>
</organism>
<dbReference type="InterPro" id="IPR012944">
    <property type="entry name" value="SusD_RagB_dom"/>
</dbReference>
<dbReference type="RefSeq" id="WP_038529977.1">
    <property type="nucleotide sequence ID" value="NZ_HG315671.1"/>
</dbReference>
<keyword evidence="3" id="KW-0732">Signal</keyword>
<dbReference type="Proteomes" id="UP000016160">
    <property type="component" value="Chromosome"/>
</dbReference>
<protein>
    <submittedName>
        <fullName evidence="8">SusD-like protein</fullName>
    </submittedName>
</protein>
<dbReference type="GO" id="GO:0009279">
    <property type="term" value="C:cell outer membrane"/>
    <property type="evidence" value="ECO:0007669"/>
    <property type="project" value="UniProtKB-SubCell"/>
</dbReference>
<dbReference type="PATRIC" id="fig|1347342.6.peg.1932"/>
<gene>
    <name evidence="8" type="ORF">BN863_19290</name>
</gene>
<evidence type="ECO:0000256" key="4">
    <source>
        <dbReference type="ARBA" id="ARBA00023136"/>
    </source>
</evidence>
<dbReference type="eggNOG" id="COG0702">
    <property type="taxonomic scope" value="Bacteria"/>
</dbReference>
<reference evidence="8 9" key="1">
    <citation type="journal article" date="2013" name="Appl. Environ. Microbiol.">
        <title>The genome of the alga-associated marine flavobacterium Formosa agariphila KMM 3901T reveals a broad potential for degradation of algal polysaccharides.</title>
        <authorList>
            <person name="Mann A.J."/>
            <person name="Hahnke R.L."/>
            <person name="Huang S."/>
            <person name="Werner J."/>
            <person name="Xing P."/>
            <person name="Barbeyron T."/>
            <person name="Huettel B."/>
            <person name="Stueber K."/>
            <person name="Reinhardt R."/>
            <person name="Harder J."/>
            <person name="Gloeckner F.O."/>
            <person name="Amann R.I."/>
            <person name="Teeling H."/>
        </authorList>
    </citation>
    <scope>NUCLEOTIDE SEQUENCE [LARGE SCALE GENOMIC DNA]</scope>
    <source>
        <strain evidence="9">DSM 15362 / KCTC 12365 / LMG 23005 / KMM 3901</strain>
    </source>
</reference>
<evidence type="ECO:0000256" key="5">
    <source>
        <dbReference type="ARBA" id="ARBA00023237"/>
    </source>
</evidence>
<dbReference type="EMBL" id="HG315671">
    <property type="protein sequence ID" value="CDF79641.1"/>
    <property type="molecule type" value="Genomic_DNA"/>
</dbReference>
<dbReference type="Pfam" id="PF14322">
    <property type="entry name" value="SusD-like_3"/>
    <property type="match status" value="1"/>
</dbReference>
<dbReference type="HOGENOM" id="CLU_015553_1_0_10"/>
<name>T2KMI4_FORAG</name>